<proteinExistence type="predicted"/>
<keyword evidence="2" id="KW-1185">Reference proteome</keyword>
<protein>
    <submittedName>
        <fullName evidence="1">Uncharacterized protein</fullName>
    </submittedName>
</protein>
<evidence type="ECO:0000313" key="1">
    <source>
        <dbReference type="EMBL" id="KAJ8686089.1"/>
    </source>
</evidence>
<sequence length="130" mass="14564">MHVTPPSDAIQLAIFGGLRLQSHLVEPHLAQLEEWSTKVGSIVKTIVDYLKEKILKEGEDAVLLLSNPAEYKQYYVSYSADVEDHVCERMSSKKDAGCSDGIRKQLVLSEFSAFGLHGIVKKLRDMMMNP</sequence>
<organism evidence="1 2">
    <name type="scientific">Eretmocerus hayati</name>
    <dbReference type="NCBI Taxonomy" id="131215"/>
    <lineage>
        <taxon>Eukaryota</taxon>
        <taxon>Metazoa</taxon>
        <taxon>Ecdysozoa</taxon>
        <taxon>Arthropoda</taxon>
        <taxon>Hexapoda</taxon>
        <taxon>Insecta</taxon>
        <taxon>Pterygota</taxon>
        <taxon>Neoptera</taxon>
        <taxon>Endopterygota</taxon>
        <taxon>Hymenoptera</taxon>
        <taxon>Apocrita</taxon>
        <taxon>Proctotrupomorpha</taxon>
        <taxon>Chalcidoidea</taxon>
        <taxon>Aphelinidae</taxon>
        <taxon>Aphelininae</taxon>
        <taxon>Eretmocerus</taxon>
    </lineage>
</organism>
<gene>
    <name evidence="1" type="ORF">QAD02_021883</name>
</gene>
<evidence type="ECO:0000313" key="2">
    <source>
        <dbReference type="Proteomes" id="UP001239111"/>
    </source>
</evidence>
<dbReference type="Proteomes" id="UP001239111">
    <property type="component" value="Chromosome 1"/>
</dbReference>
<name>A0ACC2PTZ5_9HYME</name>
<accession>A0ACC2PTZ5</accession>
<comment type="caution">
    <text evidence="1">The sequence shown here is derived from an EMBL/GenBank/DDBJ whole genome shotgun (WGS) entry which is preliminary data.</text>
</comment>
<dbReference type="EMBL" id="CM056741">
    <property type="protein sequence ID" value="KAJ8686089.1"/>
    <property type="molecule type" value="Genomic_DNA"/>
</dbReference>
<reference evidence="1" key="1">
    <citation type="submission" date="2023-04" db="EMBL/GenBank/DDBJ databases">
        <title>A chromosome-level genome assembly of the parasitoid wasp Eretmocerus hayati.</title>
        <authorList>
            <person name="Zhong Y."/>
            <person name="Liu S."/>
            <person name="Liu Y."/>
        </authorList>
    </citation>
    <scope>NUCLEOTIDE SEQUENCE</scope>
    <source>
        <strain evidence="1">ZJU_SS_LIU_2023</strain>
    </source>
</reference>